<feature type="compositionally biased region" description="Polar residues" evidence="1">
    <location>
        <begin position="2029"/>
        <end position="2042"/>
    </location>
</feature>
<sequence>MSIATGLLHNTGANHAYFQVCDPNPLPGLSISPVHGVVPVGGSAEIRVSLNPDSIIKFDTRIQICIKGGKTLELRIGGSVESPVINIDVGSFNFGGVFCGSAAVMPFKMENKGEIKCRVEVDLTKYKDFSISFPGYQTQEDLNFQMMNTGMASVTIDPLDTVEGEIIFTPTQVASYDFVLPLAVNYLKVRGPSPPVSTHSAKNSARVSVIQNSSMHIISPKPVSPTVDVSSKHVIATAMRQPLQLSSKKLEFILPANFNDFTTHLQMDSTKTIVLVNTSNETLTWGLDLGQSNKHLDAGTFKFLHEKGVPFISQGDTRGIEGDLEPGQSKTILVNFCPNDSGRYHVTIPVVINSDWNKPFQFLEIFGELKSAKLWFDPGKVIFTPVPLLTETSVEVTLLASNYRKKNQITVSVPNITCDDKTQISPLTVTFLNGDEIMPCNGSEAQVDPCAIPCRVTFISPKPVSFQQPIVFCDEEGQTFSLQVTATADNCLLTCYPFLALHRGDHQIVCEQGTSPKGRNLLKGVESASDTTTNSGEALLVPCTLTNQGNSRPSTSATSSNFQISSSSYESSSLIDTSATTTPGRREGAMNKPPTGSDFDGLHLALEKAVTAIFPDEDTEEGKFHMEVLMATQRWFASQGWPGGAYPILIPETLRTSISKKTASESLKMKDENLSKEQFRGNKKQKSKTSFNKLAKTIYDMISYLSGRSVPGIPINSPLPTDPLQRVKQVYWQHCTLLTFLRCQGACVAHIQPEYLMAPTEFLLWRQLQKNIKLELLRVGNDKEAAKIQLEEDVEEALFEAISKRMWTDILLQILKVLVLSKVTPKTLKAMSSPYKDVTIPMVNPDPLASNIYSVSERILLAWMNHCYETYRASIWQDCAKGGVPPSRWIVNFDYDLMDGLVLAALLGAHMPFMVKSHLEGMYTHPVTAEQCLHNALKVITAMKYAAIDFDIQAIDITDPNPINLLLLLVNLYQRLPSYLPKTTIEFVGTLHQPVIRQVKVTNTSVKSIVYNVIIAGTDAGDFTVQKGNLVTIPPKSTFAVNVEFRSRFLRAAEAVMLLVGRRHGAATGNTLSFKLVTEIDNIRPKSVTKVESPCYELKKIMLEVTNPFPEGGDFRIVLIESNPIFHENSPSTPDKVLWHLLCVDFLLASGTQFINTHTLSSLSAYARSFLGWLSVQASPLVHHNTSPNNFKSTFSTSMSVVHIESNALAEVEIDYLPFSVEDRQCSVIFLDENIGEFLCSIEATAVQPLPSYLPYVPNKNSARISSTAAAGKFSILNVQPPAGDSSIIYWRCEAGMTLKEILQIPVVNIAKERALIMASQQNMSDLELQRRQVTGTLMSCTVTSQTIKKLSNNPMAAVSIAKVAIGPVADVYRVEADSEHFKVPNLLVMPSADERKKCQALEATHSSKDKENEGFALLPVEFKAKEPGHYPTTITLRAIDDIRVYRIECTVNREGSFAEFEFSAPVNHAVTQDIPIINPTDYDWPLKVTIMGEGFTGHKEMLSKSFTTSFYTLTYRPMKEGSINGKLIMINEEDGSEQTFQLTGIGLKPLALDFIKLICGAKSNITHSVNVPNVTKSKLVFRVESNLPFITGPTSITVLPGQTNVYSFDVNPTKRGNYQGVLSFVARDNPDKEVDSDGEELSQENISKDYLGYRLWYAIEVDVKPPLPERVMKVSCACLRKTALDVIVRNPTSEQITLTATITGSDLSGPLSITLPPGEKDVYTLTFAPSHVGESSGSLIFFNAVVGEFWYDLHLKAEPPIPTTVAHMECELGKWTKQVITLKNPTNETLALALSISNTNNFSVDWESDKTVLLKQKASMDVVLRFMPTSLGDGEHLGRIIFHSDQLGDWVFIASGTGLLPRPQPPICTYTIVGSNTTVIIPFRNPTDVSVLVDILLTGTSVSIKCLFDGMPGPVSAFKLLLKHNSGVHVGPKSTLEIPISFAPNEMINYKAFCTVVVRREDGEQWPYVPQDSLGRRLSVSSTGLNKIRWLYPIHGIPESTPIKDTQPANIAGQARDLIEQRLEVTLTGTPPGSAQSSNMSMRAKTPKDKQRAIPQGVVVGNTMATADEFSFELLYPNKDIEELVNSSVSLAIIRHHRDPSSGLVTLIFSVKFSPIKEMDLQVQLHVKAATGGLWRFPLRFTATEAPVDDTILVEATGMGKLSSVGFKLTSQQMQPTPFNAFFENGSDPEFTVSPQSGELLPVDTPGTHFVINFLPNVYGKQYYAKLIVQTPDMQWSYSIKGVLPEYRPPRGISAPPISGPHPVLKKQRSKKNYIRENLKLIATAVSSPVKGAPLTKRGWHQRELISI</sequence>
<dbReference type="Gene3D" id="2.60.40.10">
    <property type="entry name" value="Immunoglobulins"/>
    <property type="match status" value="5"/>
</dbReference>
<dbReference type="Pfam" id="PF00307">
    <property type="entry name" value="CH"/>
    <property type="match status" value="1"/>
</dbReference>
<dbReference type="InterPro" id="IPR036872">
    <property type="entry name" value="CH_dom_sf"/>
</dbReference>
<feature type="region of interest" description="Disordered" evidence="1">
    <location>
        <begin position="573"/>
        <end position="597"/>
    </location>
</feature>
<dbReference type="Pfam" id="PF26579">
    <property type="entry name" value="Ig_CFAP47"/>
    <property type="match status" value="1"/>
</dbReference>
<evidence type="ECO:0000313" key="3">
    <source>
        <dbReference type="EMBL" id="CAL1538368.1"/>
    </source>
</evidence>
<dbReference type="InterPro" id="IPR058952">
    <property type="entry name" value="Ig_CFAP47"/>
</dbReference>
<organism evidence="3 4">
    <name type="scientific">Lymnaea stagnalis</name>
    <name type="common">Great pond snail</name>
    <name type="synonym">Helix stagnalis</name>
    <dbReference type="NCBI Taxonomy" id="6523"/>
    <lineage>
        <taxon>Eukaryota</taxon>
        <taxon>Metazoa</taxon>
        <taxon>Spiralia</taxon>
        <taxon>Lophotrochozoa</taxon>
        <taxon>Mollusca</taxon>
        <taxon>Gastropoda</taxon>
        <taxon>Heterobranchia</taxon>
        <taxon>Euthyneura</taxon>
        <taxon>Panpulmonata</taxon>
        <taxon>Hygrophila</taxon>
        <taxon>Lymnaeoidea</taxon>
        <taxon>Lymnaeidae</taxon>
        <taxon>Lymnaea</taxon>
    </lineage>
</organism>
<feature type="region of interest" description="Disordered" evidence="1">
    <location>
        <begin position="2029"/>
        <end position="2053"/>
    </location>
</feature>
<evidence type="ECO:0000256" key="1">
    <source>
        <dbReference type="SAM" id="MobiDB-lite"/>
    </source>
</evidence>
<gene>
    <name evidence="3" type="ORF">GSLYS_00012189001</name>
</gene>
<dbReference type="InterPro" id="IPR056343">
    <property type="entry name" value="CFAP47_dom"/>
</dbReference>
<dbReference type="Pfam" id="PF24529">
    <property type="entry name" value="CFAP47"/>
    <property type="match status" value="1"/>
</dbReference>
<feature type="domain" description="Calponin-homology (CH)" evidence="2">
    <location>
        <begin position="854"/>
        <end position="977"/>
    </location>
</feature>
<evidence type="ECO:0000313" key="4">
    <source>
        <dbReference type="Proteomes" id="UP001497497"/>
    </source>
</evidence>
<comment type="caution">
    <text evidence="3">The sequence shown here is derived from an EMBL/GenBank/DDBJ whole genome shotgun (WGS) entry which is preliminary data.</text>
</comment>
<dbReference type="Gene3D" id="1.10.418.10">
    <property type="entry name" value="Calponin-like domain"/>
    <property type="match status" value="1"/>
</dbReference>
<protein>
    <recommendedName>
        <fullName evidence="2">Calponin-homology (CH) domain-containing protein</fullName>
    </recommendedName>
</protein>
<proteinExistence type="predicted"/>
<keyword evidence="4" id="KW-1185">Reference proteome</keyword>
<accession>A0AAV2HZ86</accession>
<dbReference type="InterPro" id="IPR013783">
    <property type="entry name" value="Ig-like_fold"/>
</dbReference>
<dbReference type="SMART" id="SM00033">
    <property type="entry name" value="CH"/>
    <property type="match status" value="1"/>
</dbReference>
<dbReference type="CDD" id="cd21218">
    <property type="entry name" value="CH_PLS_FIM_rpt2"/>
    <property type="match status" value="1"/>
</dbReference>
<dbReference type="EMBL" id="CAXITT010000296">
    <property type="protein sequence ID" value="CAL1538368.1"/>
    <property type="molecule type" value="Genomic_DNA"/>
</dbReference>
<dbReference type="GO" id="GO:0060271">
    <property type="term" value="P:cilium assembly"/>
    <property type="evidence" value="ECO:0007669"/>
    <property type="project" value="TreeGrafter"/>
</dbReference>
<dbReference type="Proteomes" id="UP001497497">
    <property type="component" value="Unassembled WGS sequence"/>
</dbReference>
<evidence type="ECO:0000259" key="2">
    <source>
        <dbReference type="PROSITE" id="PS50021"/>
    </source>
</evidence>
<dbReference type="InterPro" id="IPR001715">
    <property type="entry name" value="CH_dom"/>
</dbReference>
<dbReference type="PANTHER" id="PTHR45912">
    <property type="entry name" value="CILIA- AND FLAGELLA-ASSOCIATED PROTEIN 47"/>
    <property type="match status" value="1"/>
</dbReference>
<reference evidence="3 4" key="1">
    <citation type="submission" date="2024-04" db="EMBL/GenBank/DDBJ databases">
        <authorList>
            <consortium name="Genoscope - CEA"/>
            <person name="William W."/>
        </authorList>
    </citation>
    <scope>NUCLEOTIDE SEQUENCE [LARGE SCALE GENOMIC DNA]</scope>
</reference>
<dbReference type="PANTHER" id="PTHR45912:SF3">
    <property type="entry name" value="CILIA- AND FLAGELLA-ASSOCIATED PROTEIN 47"/>
    <property type="match status" value="1"/>
</dbReference>
<dbReference type="SUPFAM" id="SSF47576">
    <property type="entry name" value="Calponin-homology domain, CH-domain"/>
    <property type="match status" value="1"/>
</dbReference>
<name>A0AAV2HZ86_LYMST</name>
<dbReference type="PROSITE" id="PS50021">
    <property type="entry name" value="CH"/>
    <property type="match status" value="1"/>
</dbReference>
<dbReference type="GO" id="GO:0005929">
    <property type="term" value="C:cilium"/>
    <property type="evidence" value="ECO:0007669"/>
    <property type="project" value="TreeGrafter"/>
</dbReference>